<protein>
    <recommendedName>
        <fullName evidence="2">ER-bound oxygenase mpaB/mpaB'/Rubber oxygenase catalytic domain-containing protein</fullName>
    </recommendedName>
</protein>
<gene>
    <name evidence="3" type="ORF">K490DRAFT_54148</name>
</gene>
<keyword evidence="1" id="KW-1133">Transmembrane helix</keyword>
<comment type="caution">
    <text evidence="3">The sequence shown here is derived from an EMBL/GenBank/DDBJ whole genome shotgun (WGS) entry which is preliminary data.</text>
</comment>
<feature type="transmembrane region" description="Helical" evidence="1">
    <location>
        <begin position="12"/>
        <end position="29"/>
    </location>
</feature>
<dbReference type="Proteomes" id="UP000799776">
    <property type="component" value="Unassembled WGS sequence"/>
</dbReference>
<sequence>MGAIISSQWTLYAIPALVCYVFVCRSLRFRQRDEMQKKYGFHTRESLSKMTLTEAWEIQKWLGEQEFPKIISTSLFFALFKTYAIPSISSLLIATGQLSSPTTMTKRQADTSVLLTNMVIGAPGSKRALEAVARTNYLHDKYRRSGKISNDDMLYTLSLFALEAVRWTNKYEWRTLTDMERCAIATYWKSLGEDMEISFERLPSCQKGWRDGLEWLDELDQWSVSYEKEHMVPADSNARLASSTLDVLVYKLPVWAKPFGRNVAAALMGPRLCAAMKIPFPSPRFTSTLAHLINLRKHVLLSLSLPRRPSKRRIYIFDNPSCPISSHPSSSSPTTTQPRYNVPRWRIHPWYVAPSTKNRWGVGAWLTWWRGGVLPGDEGEKYEPGGFSEYAAAAVNDRSTPSNTAALAGVLLMW</sequence>
<dbReference type="EMBL" id="ML978712">
    <property type="protein sequence ID" value="KAF2091255.1"/>
    <property type="molecule type" value="Genomic_DNA"/>
</dbReference>
<dbReference type="InterPro" id="IPR046366">
    <property type="entry name" value="MPAB"/>
</dbReference>
<dbReference type="GO" id="GO:0016491">
    <property type="term" value="F:oxidoreductase activity"/>
    <property type="evidence" value="ECO:0007669"/>
    <property type="project" value="InterPro"/>
</dbReference>
<dbReference type="PANTHER" id="PTHR36124:SF1">
    <property type="entry name" value="ER-BOUND OXYGENASE MPAB_MPAB'_RUBBER OXYGENASE CATALYTIC DOMAIN-CONTAINING PROTEIN"/>
    <property type="match status" value="1"/>
</dbReference>
<dbReference type="OrthoDB" id="545169at2759"/>
<name>A0A9P4LZM5_9PEZI</name>
<evidence type="ECO:0000256" key="1">
    <source>
        <dbReference type="SAM" id="Phobius"/>
    </source>
</evidence>
<dbReference type="InterPro" id="IPR018713">
    <property type="entry name" value="MPAB/Lcp_cat_dom"/>
</dbReference>
<evidence type="ECO:0000313" key="4">
    <source>
        <dbReference type="Proteomes" id="UP000799776"/>
    </source>
</evidence>
<evidence type="ECO:0000259" key="2">
    <source>
        <dbReference type="Pfam" id="PF09995"/>
    </source>
</evidence>
<accession>A0A9P4LZM5</accession>
<organism evidence="3 4">
    <name type="scientific">Saccharata proteae CBS 121410</name>
    <dbReference type="NCBI Taxonomy" id="1314787"/>
    <lineage>
        <taxon>Eukaryota</taxon>
        <taxon>Fungi</taxon>
        <taxon>Dikarya</taxon>
        <taxon>Ascomycota</taxon>
        <taxon>Pezizomycotina</taxon>
        <taxon>Dothideomycetes</taxon>
        <taxon>Dothideomycetes incertae sedis</taxon>
        <taxon>Botryosphaeriales</taxon>
        <taxon>Saccharataceae</taxon>
        <taxon>Saccharata</taxon>
    </lineage>
</organism>
<proteinExistence type="predicted"/>
<dbReference type="AlphaFoldDB" id="A0A9P4LZM5"/>
<keyword evidence="4" id="KW-1185">Reference proteome</keyword>
<dbReference type="PANTHER" id="PTHR36124">
    <property type="match status" value="1"/>
</dbReference>
<evidence type="ECO:0000313" key="3">
    <source>
        <dbReference type="EMBL" id="KAF2091255.1"/>
    </source>
</evidence>
<reference evidence="3" key="1">
    <citation type="journal article" date="2020" name="Stud. Mycol.">
        <title>101 Dothideomycetes genomes: a test case for predicting lifestyles and emergence of pathogens.</title>
        <authorList>
            <person name="Haridas S."/>
            <person name="Albert R."/>
            <person name="Binder M."/>
            <person name="Bloem J."/>
            <person name="Labutti K."/>
            <person name="Salamov A."/>
            <person name="Andreopoulos B."/>
            <person name="Baker S."/>
            <person name="Barry K."/>
            <person name="Bills G."/>
            <person name="Bluhm B."/>
            <person name="Cannon C."/>
            <person name="Castanera R."/>
            <person name="Culley D."/>
            <person name="Daum C."/>
            <person name="Ezra D."/>
            <person name="Gonzalez J."/>
            <person name="Henrissat B."/>
            <person name="Kuo A."/>
            <person name="Liang C."/>
            <person name="Lipzen A."/>
            <person name="Lutzoni F."/>
            <person name="Magnuson J."/>
            <person name="Mondo S."/>
            <person name="Nolan M."/>
            <person name="Ohm R."/>
            <person name="Pangilinan J."/>
            <person name="Park H.-J."/>
            <person name="Ramirez L."/>
            <person name="Alfaro M."/>
            <person name="Sun H."/>
            <person name="Tritt A."/>
            <person name="Yoshinaga Y."/>
            <person name="Zwiers L.-H."/>
            <person name="Turgeon B."/>
            <person name="Goodwin S."/>
            <person name="Spatafora J."/>
            <person name="Crous P."/>
            <person name="Grigoriev I."/>
        </authorList>
    </citation>
    <scope>NUCLEOTIDE SEQUENCE</scope>
    <source>
        <strain evidence="3">CBS 121410</strain>
    </source>
</reference>
<dbReference type="Pfam" id="PF09995">
    <property type="entry name" value="MPAB_Lcp_cat"/>
    <property type="match status" value="1"/>
</dbReference>
<keyword evidence="1" id="KW-0472">Membrane</keyword>
<keyword evidence="1" id="KW-0812">Transmembrane</keyword>
<feature type="domain" description="ER-bound oxygenase mpaB/mpaB'/Rubber oxygenase catalytic" evidence="2">
    <location>
        <begin position="94"/>
        <end position="284"/>
    </location>
</feature>